<evidence type="ECO:0000313" key="2">
    <source>
        <dbReference type="EMBL" id="MOY46251.1"/>
    </source>
</evidence>
<name>A0A4P6DH99_RHOPR</name>
<accession>A0A4P6DH99</accession>
<keyword evidence="1" id="KW-0472">Membrane</keyword>
<evidence type="ECO:0000256" key="1">
    <source>
        <dbReference type="SAM" id="Phobius"/>
    </source>
</evidence>
<sequence length="97" mass="10524">MNLGAITFSIFFFPSISTILTVQEVLASPTLFETLTSYFPVSFFVIFLIIIVVFLVSVMISVVSSVISLPLRKHLTTSCGEPVNSVSSFTGDPLVTT</sequence>
<keyword evidence="1" id="KW-1133">Transmembrane helix</keyword>
<organism evidence="2">
    <name type="scientific">Rhodnius prolixus</name>
    <name type="common">Triatomid bug</name>
    <dbReference type="NCBI Taxonomy" id="13249"/>
    <lineage>
        <taxon>Eukaryota</taxon>
        <taxon>Metazoa</taxon>
        <taxon>Ecdysozoa</taxon>
        <taxon>Arthropoda</taxon>
        <taxon>Hexapoda</taxon>
        <taxon>Insecta</taxon>
        <taxon>Pterygota</taxon>
        <taxon>Neoptera</taxon>
        <taxon>Paraneoptera</taxon>
        <taxon>Hemiptera</taxon>
        <taxon>Heteroptera</taxon>
        <taxon>Panheteroptera</taxon>
        <taxon>Cimicomorpha</taxon>
        <taxon>Reduviidae</taxon>
        <taxon>Triatominae</taxon>
        <taxon>Rhodnius</taxon>
    </lineage>
</organism>
<feature type="transmembrane region" description="Helical" evidence="1">
    <location>
        <begin position="37"/>
        <end position="63"/>
    </location>
</feature>
<protein>
    <submittedName>
        <fullName evidence="2">Uncharacterized protein</fullName>
    </submittedName>
</protein>
<keyword evidence="1" id="KW-0812">Transmembrane</keyword>
<proteinExistence type="predicted"/>
<dbReference type="AlphaFoldDB" id="A0A4P6DH99"/>
<reference evidence="2" key="1">
    <citation type="submission" date="2019-04" db="EMBL/GenBank/DDBJ databases">
        <title>Analysis of the testis transcriptome of the Chagas disease vector Rhodnius prolixus.</title>
        <authorList>
            <person name="Cesar J."/>
            <person name="Ribeiro J.M."/>
            <person name="Pereira M.H."/>
            <person name="Araujo R.N."/>
            <person name="Gontijo N.F."/>
            <person name="Pessoa G."/>
            <person name="Sant'Anna M.V."/>
            <person name="Sorgine M.H."/>
            <person name="Majerowicz D."/>
            <person name="Carvalho A.B."/>
            <person name="Braz G."/>
            <person name="Mesquita R."/>
            <person name="Lagerblad P.O."/>
            <person name="Koerich L.B."/>
        </authorList>
    </citation>
    <scope>NUCLEOTIDE SEQUENCE</scope>
</reference>
<dbReference type="EMBL" id="GHKJ01001221">
    <property type="protein sequence ID" value="MOY46251.1"/>
    <property type="molecule type" value="Transcribed_RNA"/>
</dbReference>